<evidence type="ECO:0000313" key="2">
    <source>
        <dbReference type="EMBL" id="MDH5831480.1"/>
    </source>
</evidence>
<dbReference type="RefSeq" id="WP_280602445.1">
    <property type="nucleotide sequence ID" value="NZ_JARXRN010000028.1"/>
</dbReference>
<name>A0ABT6JLU5_9GAMM</name>
<dbReference type="Proteomes" id="UP001156831">
    <property type="component" value="Unassembled WGS sequence"/>
</dbReference>
<organism evidence="2 3">
    <name type="scientific">Luteimonas rhizosphaericola</name>
    <dbReference type="NCBI Taxonomy" id="3042024"/>
    <lineage>
        <taxon>Bacteria</taxon>
        <taxon>Pseudomonadati</taxon>
        <taxon>Pseudomonadota</taxon>
        <taxon>Gammaproteobacteria</taxon>
        <taxon>Lysobacterales</taxon>
        <taxon>Lysobacteraceae</taxon>
        <taxon>Luteimonas</taxon>
    </lineage>
</organism>
<feature type="signal peptide" evidence="1">
    <location>
        <begin position="1"/>
        <end position="26"/>
    </location>
</feature>
<keyword evidence="3" id="KW-1185">Reference proteome</keyword>
<comment type="caution">
    <text evidence="2">The sequence shown here is derived from an EMBL/GenBank/DDBJ whole genome shotgun (WGS) entry which is preliminary data.</text>
</comment>
<protein>
    <recommendedName>
        <fullName evidence="4">Outer membrane protein assembly factor BamE</fullName>
    </recommendedName>
</protein>
<evidence type="ECO:0000313" key="3">
    <source>
        <dbReference type="Proteomes" id="UP001156831"/>
    </source>
</evidence>
<gene>
    <name evidence="2" type="ORF">QFW80_13240</name>
</gene>
<reference evidence="2 3" key="1">
    <citation type="submission" date="2023-04" db="EMBL/GenBank/DDBJ databases">
        <title>Luteimonas sp. M1R5S18.</title>
        <authorList>
            <person name="Sun J.-Q."/>
        </authorList>
    </citation>
    <scope>NUCLEOTIDE SEQUENCE [LARGE SCALE GENOMIC DNA]</scope>
    <source>
        <strain evidence="2 3">M1R5S18</strain>
    </source>
</reference>
<accession>A0ABT6JLU5</accession>
<keyword evidence="1" id="KW-0732">Signal</keyword>
<evidence type="ECO:0000256" key="1">
    <source>
        <dbReference type="SAM" id="SignalP"/>
    </source>
</evidence>
<feature type="chain" id="PRO_5045761449" description="Outer membrane protein assembly factor BamE" evidence="1">
    <location>
        <begin position="27"/>
        <end position="193"/>
    </location>
</feature>
<proteinExistence type="predicted"/>
<dbReference type="EMBL" id="JARXRN010000028">
    <property type="protein sequence ID" value="MDH5831480.1"/>
    <property type="molecule type" value="Genomic_DNA"/>
</dbReference>
<sequence length="193" mass="21215">MGHTQGRHAARALALAALVVAGAATAQDRFDGYLCCNMRSDGSWISDSNYAENGKRVIPAGTPVSVTGYGRYRTKVEIDGKRQAIGNDYSRDLDDAAFARRYVVTEDPAAKIATWPAKVQAAVKQSKVTPGMTREQVLTSLGYPISSENPDLESALWRYWLDSFSEFQLHFDAQGRLASITTDPTVQNRVWVP</sequence>
<evidence type="ECO:0008006" key="4">
    <source>
        <dbReference type="Google" id="ProtNLM"/>
    </source>
</evidence>